<feature type="active site" description="Nucleophile" evidence="2">
    <location>
        <position position="45"/>
    </location>
</feature>
<dbReference type="PROSITE" id="PS51635">
    <property type="entry name" value="PNPLA"/>
    <property type="match status" value="1"/>
</dbReference>
<sequence>MAYKILSLDGGGSWAVIQARVLKDIYGDIHGHELLRSFDMAIANSGGSLVLACLCNNMLLSEIISVFEDESKRKQVFSKLNFWEKLSLRNIASLTSVLGPKYSAKRKMEGLRTVFTKYDSLIKEGKATKSIVDTPMHELPAIIGKPDLQIIVVGFDYFKQRASFFRSNTKSHTDVFNNGKYYQITLGHAIHSSSNAPVNYFDSPAEANVSLLGGNDSRKAWYWDGAVSGFNNPILAGVIEAMTNNNGIPLSDYNILSLGTGTGGRAVIPDYQNSTDPRIASIYQKNKDNKLAMANSRTSFISDIQKMSTSILGDPPDSATFIAYSIIDPSLSNKACIVRINPCIKPVLNPDSLIFEIPKAYANNPDDFVKVMDLDMDAVANDEVSLITQLCSKFIVSSDPCLPNQFIRGDGSGIHLGYGTYREAKARWLSATAVQP</sequence>
<organism evidence="4 5">
    <name type="scientific">Mucilaginibacter pocheonensis</name>
    <dbReference type="NCBI Taxonomy" id="398050"/>
    <lineage>
        <taxon>Bacteria</taxon>
        <taxon>Pseudomonadati</taxon>
        <taxon>Bacteroidota</taxon>
        <taxon>Sphingobacteriia</taxon>
        <taxon>Sphingobacteriales</taxon>
        <taxon>Sphingobacteriaceae</taxon>
        <taxon>Mucilaginibacter</taxon>
    </lineage>
</organism>
<comment type="caution">
    <text evidence="2">Lacks conserved residue(s) required for the propagation of feature annotation.</text>
</comment>
<name>A0ABU1T7X4_9SPHI</name>
<protein>
    <submittedName>
        <fullName evidence="4">Patatin-like phospholipase/acyl hydrolase</fullName>
    </submittedName>
</protein>
<dbReference type="PANTHER" id="PTHR24138">
    <property type="entry name" value="INTRACELLLAR PHOSPHOLIPASE A FAMILY"/>
    <property type="match status" value="1"/>
</dbReference>
<dbReference type="Pfam" id="PF01734">
    <property type="entry name" value="Patatin"/>
    <property type="match status" value="1"/>
</dbReference>
<comment type="caution">
    <text evidence="4">The sequence shown here is derived from an EMBL/GenBank/DDBJ whole genome shotgun (WGS) entry which is preliminary data.</text>
</comment>
<evidence type="ECO:0000313" key="5">
    <source>
        <dbReference type="Proteomes" id="UP001247620"/>
    </source>
</evidence>
<feature type="domain" description="PNPLA" evidence="3">
    <location>
        <begin position="6"/>
        <end position="238"/>
    </location>
</feature>
<evidence type="ECO:0000256" key="1">
    <source>
        <dbReference type="ARBA" id="ARBA00023098"/>
    </source>
</evidence>
<keyword evidence="1 2" id="KW-0443">Lipid metabolism</keyword>
<dbReference type="EMBL" id="JAVDUU010000001">
    <property type="protein sequence ID" value="MDR6940905.1"/>
    <property type="molecule type" value="Genomic_DNA"/>
</dbReference>
<evidence type="ECO:0000256" key="2">
    <source>
        <dbReference type="PROSITE-ProRule" id="PRU01161"/>
    </source>
</evidence>
<feature type="active site" description="Proton acceptor" evidence="2">
    <location>
        <position position="224"/>
    </location>
</feature>
<dbReference type="Gene3D" id="3.40.1090.10">
    <property type="entry name" value="Cytosolic phospholipase A2 catalytic domain"/>
    <property type="match status" value="1"/>
</dbReference>
<dbReference type="SUPFAM" id="SSF52151">
    <property type="entry name" value="FabD/lysophospholipase-like"/>
    <property type="match status" value="1"/>
</dbReference>
<dbReference type="InterPro" id="IPR002641">
    <property type="entry name" value="PNPLA_dom"/>
</dbReference>
<reference evidence="4 5" key="1">
    <citation type="submission" date="2023-07" db="EMBL/GenBank/DDBJ databases">
        <title>Sorghum-associated microbial communities from plants grown in Nebraska, USA.</title>
        <authorList>
            <person name="Schachtman D."/>
        </authorList>
    </citation>
    <scope>NUCLEOTIDE SEQUENCE [LARGE SCALE GENOMIC DNA]</scope>
    <source>
        <strain evidence="4 5">3262</strain>
    </source>
</reference>
<accession>A0ABU1T7X4</accession>
<evidence type="ECO:0000313" key="4">
    <source>
        <dbReference type="EMBL" id="MDR6940905.1"/>
    </source>
</evidence>
<feature type="short sequence motif" description="DGA/G" evidence="2">
    <location>
        <begin position="224"/>
        <end position="226"/>
    </location>
</feature>
<dbReference type="RefSeq" id="WP_310092084.1">
    <property type="nucleotide sequence ID" value="NZ_JAVDUU010000001.1"/>
</dbReference>
<dbReference type="InterPro" id="IPR047156">
    <property type="entry name" value="Teg/CotR/CapV-like"/>
</dbReference>
<dbReference type="InterPro" id="IPR016035">
    <property type="entry name" value="Acyl_Trfase/lysoPLipase"/>
</dbReference>
<proteinExistence type="predicted"/>
<dbReference type="PANTHER" id="PTHR24138:SF10">
    <property type="entry name" value="PHOSPHOLIPASE A2"/>
    <property type="match status" value="1"/>
</dbReference>
<evidence type="ECO:0000259" key="3">
    <source>
        <dbReference type="PROSITE" id="PS51635"/>
    </source>
</evidence>
<keyword evidence="2" id="KW-0442">Lipid degradation</keyword>
<gene>
    <name evidence="4" type="ORF">J2W55_000733</name>
</gene>
<keyword evidence="2" id="KW-0378">Hydrolase</keyword>
<keyword evidence="5" id="KW-1185">Reference proteome</keyword>
<dbReference type="Proteomes" id="UP001247620">
    <property type="component" value="Unassembled WGS sequence"/>
</dbReference>